<keyword evidence="3" id="KW-1185">Reference proteome</keyword>
<dbReference type="EMBL" id="HE580268">
    <property type="protein sequence ID" value="CCD23125.1"/>
    <property type="molecule type" value="Genomic_DNA"/>
</dbReference>
<name>G0W5R4_NAUDC</name>
<dbReference type="GeneID" id="11496238"/>
<feature type="compositionally biased region" description="Polar residues" evidence="1">
    <location>
        <begin position="146"/>
        <end position="163"/>
    </location>
</feature>
<dbReference type="AlphaFoldDB" id="G0W5R4"/>
<organism evidence="2 3">
    <name type="scientific">Naumovozyma dairenensis (strain ATCC 10597 / BCRC 20456 / CBS 421 / NBRC 0211 / NRRL Y-12639)</name>
    <name type="common">Saccharomyces dairenensis</name>
    <dbReference type="NCBI Taxonomy" id="1071378"/>
    <lineage>
        <taxon>Eukaryota</taxon>
        <taxon>Fungi</taxon>
        <taxon>Dikarya</taxon>
        <taxon>Ascomycota</taxon>
        <taxon>Saccharomycotina</taxon>
        <taxon>Saccharomycetes</taxon>
        <taxon>Saccharomycetales</taxon>
        <taxon>Saccharomycetaceae</taxon>
        <taxon>Naumovozyma</taxon>
    </lineage>
</organism>
<dbReference type="HOGENOM" id="CLU_1023397_0_0_1"/>
<dbReference type="RefSeq" id="XP_003668368.1">
    <property type="nucleotide sequence ID" value="XM_003668320.1"/>
</dbReference>
<reference evidence="2 3" key="1">
    <citation type="journal article" date="2011" name="Proc. Natl. Acad. Sci. U.S.A.">
        <title>Evolutionary erosion of yeast sex chromosomes by mating-type switching accidents.</title>
        <authorList>
            <person name="Gordon J.L."/>
            <person name="Armisen D."/>
            <person name="Proux-Wera E."/>
            <person name="Oheigeartaigh S.S."/>
            <person name="Byrne K.P."/>
            <person name="Wolfe K.H."/>
        </authorList>
    </citation>
    <scope>NUCLEOTIDE SEQUENCE [LARGE SCALE GENOMIC DNA]</scope>
    <source>
        <strain evidence="3">ATCC 10597 / BCRC 20456 / CBS 421 / NBRC 0211 / NRRL Y-12639</strain>
    </source>
</reference>
<feature type="compositionally biased region" description="Polar residues" evidence="1">
    <location>
        <begin position="72"/>
        <end position="86"/>
    </location>
</feature>
<evidence type="ECO:0000256" key="1">
    <source>
        <dbReference type="SAM" id="MobiDB-lite"/>
    </source>
</evidence>
<proteinExistence type="predicted"/>
<evidence type="ECO:0000313" key="3">
    <source>
        <dbReference type="Proteomes" id="UP000000689"/>
    </source>
</evidence>
<dbReference type="OrthoDB" id="4036408at2759"/>
<feature type="compositionally biased region" description="Basic and acidic residues" evidence="1">
    <location>
        <begin position="251"/>
        <end position="264"/>
    </location>
</feature>
<gene>
    <name evidence="2" type="primary">NDAI0B00910</name>
    <name evidence="2" type="ordered locus">NDAI_0B00910</name>
</gene>
<dbReference type="Proteomes" id="UP000000689">
    <property type="component" value="Chromosome 2"/>
</dbReference>
<sequence>MARADIVAILRPKVHDTIYKLIRLGYSFQDIVQESHINADFLKKTFKELGLNIQITTRITQRQSPIQRLIPSKQSQIPQTPSHVQSQPPPQLNKETTTVQPQMPQEQVITNVPSKKRAKTLPTCPHEMVHSHTNNAEKPINIPNRPISTTESPRRTTSLSNGNGLPKVPRNNVDANDLVPEKKDKNARADQYDDVIEVKFNEFVTNTREQMRKFGRELGTLGVQEEVISELRRTMAQGLYNLVQDVQSLKRNSEEDRNDDSNDYKRRRLTSG</sequence>
<protein>
    <submittedName>
        <fullName evidence="2">Uncharacterized protein</fullName>
    </submittedName>
</protein>
<feature type="region of interest" description="Disordered" evidence="1">
    <location>
        <begin position="251"/>
        <end position="272"/>
    </location>
</feature>
<feature type="compositionally biased region" description="Polar residues" evidence="1">
    <location>
        <begin position="93"/>
        <end position="104"/>
    </location>
</feature>
<feature type="region of interest" description="Disordered" evidence="1">
    <location>
        <begin position="129"/>
        <end position="187"/>
    </location>
</feature>
<dbReference type="KEGG" id="ndi:NDAI_0B00910"/>
<feature type="region of interest" description="Disordered" evidence="1">
    <location>
        <begin position="72"/>
        <end position="104"/>
    </location>
</feature>
<dbReference type="OMA" id="ITTRITQ"/>
<evidence type="ECO:0000313" key="2">
    <source>
        <dbReference type="EMBL" id="CCD23125.1"/>
    </source>
</evidence>
<accession>G0W5R4</accession>